<dbReference type="EMBL" id="ACUX02000009">
    <property type="protein sequence ID" value="EEZ60943.1"/>
    <property type="molecule type" value="Genomic_DNA"/>
</dbReference>
<proteinExistence type="predicted"/>
<dbReference type="HOGENOM" id="CLU_163428_0_0_11"/>
<dbReference type="GO" id="GO:0051536">
    <property type="term" value="F:iron-sulfur cluster binding"/>
    <property type="evidence" value="ECO:0007669"/>
    <property type="project" value="UniProtKB-KW"/>
</dbReference>
<dbReference type="PANTHER" id="PTHR43082:SF3">
    <property type="entry name" value="FERREDOXIN-LIKE PROTEIN YDIT"/>
    <property type="match status" value="1"/>
</dbReference>
<evidence type="ECO:0000256" key="4">
    <source>
        <dbReference type="ARBA" id="ARBA00023004"/>
    </source>
</evidence>
<reference evidence="6" key="1">
    <citation type="submission" date="2009-10" db="EMBL/GenBank/DDBJ databases">
        <authorList>
            <person name="Weinstock G."/>
            <person name="Sodergren E."/>
            <person name="Clifton S."/>
            <person name="Fulton L."/>
            <person name="Fulton B."/>
            <person name="Courtney L."/>
            <person name="Fronick C."/>
            <person name="Harrison M."/>
            <person name="Strong C."/>
            <person name="Farmer C."/>
            <person name="Delahaunty K."/>
            <person name="Markovic C."/>
            <person name="Hall O."/>
            <person name="Minx P."/>
            <person name="Tomlinson C."/>
            <person name="Mitreva M."/>
            <person name="Nelson J."/>
            <person name="Hou S."/>
            <person name="Wollam A."/>
            <person name="Pepin K.H."/>
            <person name="Johnson M."/>
            <person name="Bhonagiri V."/>
            <person name="Nash W.E."/>
            <person name="Warren W."/>
            <person name="Chinwalla A."/>
            <person name="Mardis E.R."/>
            <person name="Wilson R.K."/>
        </authorList>
    </citation>
    <scope>NUCLEOTIDE SEQUENCE [LARGE SCALE GENOMIC DNA]</scope>
    <source>
        <strain evidence="6">ATCC 700122</strain>
    </source>
</reference>
<dbReference type="AlphaFoldDB" id="D0WHT9"/>
<gene>
    <name evidence="6" type="ORF">HMPREF0762_01408</name>
</gene>
<evidence type="ECO:0000256" key="2">
    <source>
        <dbReference type="ARBA" id="ARBA00022723"/>
    </source>
</evidence>
<dbReference type="eggNOG" id="COG2440">
    <property type="taxonomic scope" value="Bacteria"/>
</dbReference>
<keyword evidence="7" id="KW-1185">Reference proteome</keyword>
<dbReference type="RefSeq" id="WP_006362666.1">
    <property type="nucleotide sequence ID" value="NZ_GG700630.1"/>
</dbReference>
<keyword evidence="4" id="KW-0408">Iron</keyword>
<dbReference type="GO" id="GO:0005506">
    <property type="term" value="F:iron ion binding"/>
    <property type="evidence" value="ECO:0007669"/>
    <property type="project" value="InterPro"/>
</dbReference>
<dbReference type="PANTHER" id="PTHR43082">
    <property type="entry name" value="FERREDOXIN-LIKE"/>
    <property type="match status" value="1"/>
</dbReference>
<evidence type="ECO:0008006" key="8">
    <source>
        <dbReference type="Google" id="ProtNLM"/>
    </source>
</evidence>
<name>D0WHT9_SLAES</name>
<dbReference type="InterPro" id="IPR012206">
    <property type="entry name" value="Fd_FixX"/>
</dbReference>
<dbReference type="InterPro" id="IPR017900">
    <property type="entry name" value="4Fe4S_Fe_S_CS"/>
</dbReference>
<keyword evidence="5" id="KW-0411">Iron-sulfur</keyword>
<protein>
    <recommendedName>
        <fullName evidence="8">Ferredoxin family protein</fullName>
    </recommendedName>
</protein>
<evidence type="ECO:0000313" key="7">
    <source>
        <dbReference type="Proteomes" id="UP000006001"/>
    </source>
</evidence>
<dbReference type="STRING" id="649764.HMPREF0762_01408"/>
<evidence type="ECO:0000256" key="5">
    <source>
        <dbReference type="ARBA" id="ARBA00023014"/>
    </source>
</evidence>
<evidence type="ECO:0000256" key="1">
    <source>
        <dbReference type="ARBA" id="ARBA00022448"/>
    </source>
</evidence>
<sequence>MSTIEIEVNVDEYLSLNKYEVDEENAHIELVDDPDDAEFDKLIRACPAALYKRDEDGIKSFDYAGCLECGTCRIACGGTIIKKWANPQPTMGVEYRFG</sequence>
<accession>D0WHT9</accession>
<keyword evidence="2" id="KW-0479">Metal-binding</keyword>
<dbReference type="GeneID" id="85007898"/>
<evidence type="ECO:0000256" key="3">
    <source>
        <dbReference type="ARBA" id="ARBA00022982"/>
    </source>
</evidence>
<keyword evidence="1" id="KW-0813">Transport</keyword>
<organism evidence="6 7">
    <name type="scientific">Slackia exigua (strain ATCC 700122 / DSM 15923 / CIP 105133 / JCM 11022 / KCTC 5966 / S-7)</name>
    <dbReference type="NCBI Taxonomy" id="649764"/>
    <lineage>
        <taxon>Bacteria</taxon>
        <taxon>Bacillati</taxon>
        <taxon>Actinomycetota</taxon>
        <taxon>Coriobacteriia</taxon>
        <taxon>Eggerthellales</taxon>
        <taxon>Eggerthellaceae</taxon>
        <taxon>Slackia</taxon>
    </lineage>
</organism>
<dbReference type="Gene3D" id="3.30.70.20">
    <property type="match status" value="1"/>
</dbReference>
<dbReference type="SUPFAM" id="SSF54862">
    <property type="entry name" value="4Fe-4S ferredoxins"/>
    <property type="match status" value="1"/>
</dbReference>
<dbReference type="PIRSF" id="PIRSF036548">
    <property type="entry name" value="Fdx_FixX"/>
    <property type="match status" value="1"/>
</dbReference>
<dbReference type="Proteomes" id="UP000006001">
    <property type="component" value="Unassembled WGS sequence"/>
</dbReference>
<keyword evidence="3" id="KW-0249">Electron transport</keyword>
<comment type="caution">
    <text evidence="6">The sequence shown here is derived from an EMBL/GenBank/DDBJ whole genome shotgun (WGS) entry which is preliminary data.</text>
</comment>
<dbReference type="PROSITE" id="PS00198">
    <property type="entry name" value="4FE4S_FER_1"/>
    <property type="match status" value="1"/>
</dbReference>
<dbReference type="OrthoDB" id="9800260at2"/>
<evidence type="ECO:0000313" key="6">
    <source>
        <dbReference type="EMBL" id="EEZ60943.1"/>
    </source>
</evidence>